<dbReference type="InterPro" id="IPR050081">
    <property type="entry name" value="Ile-tRNA_ligase"/>
</dbReference>
<dbReference type="Gene3D" id="3.40.50.620">
    <property type="entry name" value="HUPs"/>
    <property type="match status" value="1"/>
</dbReference>
<dbReference type="GO" id="GO:0004822">
    <property type="term" value="F:isoleucine-tRNA ligase activity"/>
    <property type="evidence" value="ECO:0007669"/>
    <property type="project" value="TreeGrafter"/>
</dbReference>
<dbReference type="InterPro" id="IPR002300">
    <property type="entry name" value="aa-tRNA-synth_Ia"/>
</dbReference>
<evidence type="ECO:0000259" key="8">
    <source>
        <dbReference type="Pfam" id="PF08264"/>
    </source>
</evidence>
<evidence type="ECO:0008006" key="11">
    <source>
        <dbReference type="Google" id="ProtNLM"/>
    </source>
</evidence>
<accession>A0A7S3G5Q9</accession>
<dbReference type="InterPro" id="IPR009080">
    <property type="entry name" value="tRNAsynth_Ia_anticodon-bd"/>
</dbReference>
<dbReference type="GO" id="GO:0005524">
    <property type="term" value="F:ATP binding"/>
    <property type="evidence" value="ECO:0007669"/>
    <property type="project" value="UniProtKB-KW"/>
</dbReference>
<dbReference type="AlphaFoldDB" id="A0A7S3G5Q9"/>
<feature type="compositionally biased region" description="Basic residues" evidence="6">
    <location>
        <begin position="203"/>
        <end position="214"/>
    </location>
</feature>
<dbReference type="Gene3D" id="1.10.730.20">
    <property type="match status" value="1"/>
</dbReference>
<dbReference type="GO" id="GO:0000049">
    <property type="term" value="F:tRNA binding"/>
    <property type="evidence" value="ECO:0007669"/>
    <property type="project" value="InterPro"/>
</dbReference>
<reference evidence="9" key="1">
    <citation type="submission" date="2021-01" db="EMBL/GenBank/DDBJ databases">
        <authorList>
            <person name="Corre E."/>
            <person name="Pelletier E."/>
            <person name="Niang G."/>
            <person name="Scheremetjew M."/>
            <person name="Finn R."/>
            <person name="Kale V."/>
            <person name="Holt S."/>
            <person name="Cochrane G."/>
            <person name="Meng A."/>
            <person name="Brown T."/>
            <person name="Cohen L."/>
        </authorList>
    </citation>
    <scope>NUCLEOTIDE SEQUENCE</scope>
    <source>
        <strain evidence="9">NIES-2562</strain>
    </source>
</reference>
<evidence type="ECO:0000256" key="5">
    <source>
        <dbReference type="ARBA" id="ARBA00023146"/>
    </source>
</evidence>
<evidence type="ECO:0000313" key="9">
    <source>
        <dbReference type="EMBL" id="CAE0251368.1"/>
    </source>
</evidence>
<feature type="domain" description="Methionyl/Valyl/Leucyl/Isoleucyl-tRNA synthetase anticodon-binding" evidence="8">
    <location>
        <begin position="300"/>
        <end position="479"/>
    </location>
</feature>
<name>A0A7S3G5Q9_9EUKA</name>
<dbReference type="GO" id="GO:0005739">
    <property type="term" value="C:mitochondrion"/>
    <property type="evidence" value="ECO:0007669"/>
    <property type="project" value="TreeGrafter"/>
</dbReference>
<dbReference type="InterPro" id="IPR033708">
    <property type="entry name" value="Anticodon_Ile_BEm"/>
</dbReference>
<dbReference type="GO" id="GO:0006428">
    <property type="term" value="P:isoleucyl-tRNA aminoacylation"/>
    <property type="evidence" value="ECO:0007669"/>
    <property type="project" value="TreeGrafter"/>
</dbReference>
<sequence length="594" mass="65547">MMPKVSTGRLSAMLASRQRWCISRQRPWGLPIPVFYNKEDPRAPPLITEETVKYVSSVFAEEGSTAWWQRDTADLLPPTMSAEEKAKYEKGRDTLDVWFDSGCTWNSVLRERGLPTPSDLVLEGSDQHRGWFQSSLLTSVASTSAVDEDGKREWGGAPYRAIYTHGFVLDGEGRKMSKSVGNVVSPQMVVNGTGDAAASGGGKKGKGVKGKGKGKGGGGGKWPAYGADVLRWWAVSVDSTRDVAMSREGMEKTFENVRRLRNTIRYLLGNLNDFHPADHLPGFVSAGDESIKLEFERQLDAYVAKRLFSTIHTSSSDLSSLLFPKYAASLTSFVSADLSSLYFEAIKDRLYADERDGKSRRSAQAVLYLTYDRLVRVLTPSLPHLCEDAFQHSPVYQRIPDLEGFLKSGSMGEAGTVMEYTWPSTSEWEVQRSQHNGVNDVDEDEAMRRVLNMRDSVKRVLEKSRNEGLVGSSTDADVTLQVDTNAAPLEKALSWFDGVPVLGSTTSGAVELPALAELSVTSSFDVSKADDREWEWKHATYVDANGNTVDNENDAAARLIVHQPKGGKCARCWRWLAPSSGALCQRCSDVLVQQ</sequence>
<evidence type="ECO:0000259" key="7">
    <source>
        <dbReference type="Pfam" id="PF00133"/>
    </source>
</evidence>
<dbReference type="Pfam" id="PF00133">
    <property type="entry name" value="tRNA-synt_1"/>
    <property type="match status" value="1"/>
</dbReference>
<feature type="region of interest" description="Disordered" evidence="6">
    <location>
        <begin position="195"/>
        <end position="219"/>
    </location>
</feature>
<dbReference type="Pfam" id="PF08264">
    <property type="entry name" value="Anticodon_1"/>
    <property type="match status" value="1"/>
</dbReference>
<protein>
    <recommendedName>
        <fullName evidence="11">Isoleucyl-tRNA synthetase</fullName>
    </recommendedName>
</protein>
<dbReference type="EMBL" id="HBIB01020975">
    <property type="protein sequence ID" value="CAE0251369.1"/>
    <property type="molecule type" value="Transcribed_RNA"/>
</dbReference>
<dbReference type="CDD" id="cd07960">
    <property type="entry name" value="Anticodon_Ia_Ile_BEm"/>
    <property type="match status" value="1"/>
</dbReference>
<evidence type="ECO:0000256" key="4">
    <source>
        <dbReference type="ARBA" id="ARBA00022917"/>
    </source>
</evidence>
<dbReference type="Gene3D" id="1.10.10.830">
    <property type="entry name" value="Ile-tRNA synthetase CP2 domain-like"/>
    <property type="match status" value="1"/>
</dbReference>
<keyword evidence="1" id="KW-0436">Ligase</keyword>
<evidence type="ECO:0000256" key="6">
    <source>
        <dbReference type="SAM" id="MobiDB-lite"/>
    </source>
</evidence>
<evidence type="ECO:0000256" key="2">
    <source>
        <dbReference type="ARBA" id="ARBA00022741"/>
    </source>
</evidence>
<evidence type="ECO:0000313" key="10">
    <source>
        <dbReference type="EMBL" id="CAE0251369.1"/>
    </source>
</evidence>
<dbReference type="PANTHER" id="PTHR42765:SF1">
    <property type="entry name" value="ISOLEUCINE--TRNA LIGASE, MITOCHONDRIAL"/>
    <property type="match status" value="1"/>
</dbReference>
<dbReference type="SUPFAM" id="SSF52374">
    <property type="entry name" value="Nucleotidylyl transferase"/>
    <property type="match status" value="1"/>
</dbReference>
<proteinExistence type="predicted"/>
<keyword evidence="2" id="KW-0547">Nucleotide-binding</keyword>
<gene>
    <name evidence="9" type="ORF">PBIL07802_LOCUS13577</name>
    <name evidence="10" type="ORF">PBIL07802_LOCUS13578</name>
</gene>
<evidence type="ECO:0000256" key="3">
    <source>
        <dbReference type="ARBA" id="ARBA00022840"/>
    </source>
</evidence>
<keyword evidence="4" id="KW-0648">Protein biosynthesis</keyword>
<organism evidence="9">
    <name type="scientific">Palpitomonas bilix</name>
    <dbReference type="NCBI Taxonomy" id="652834"/>
    <lineage>
        <taxon>Eukaryota</taxon>
        <taxon>Eukaryota incertae sedis</taxon>
    </lineage>
</organism>
<evidence type="ECO:0000256" key="1">
    <source>
        <dbReference type="ARBA" id="ARBA00022598"/>
    </source>
</evidence>
<keyword evidence="5" id="KW-0030">Aminoacyl-tRNA synthetase</keyword>
<feature type="domain" description="Aminoacyl-tRNA synthetase class Ia" evidence="7">
    <location>
        <begin position="2"/>
        <end position="246"/>
    </location>
</feature>
<dbReference type="SUPFAM" id="SSF47323">
    <property type="entry name" value="Anticodon-binding domain of a subclass of class I aminoacyl-tRNA synthetases"/>
    <property type="match status" value="1"/>
</dbReference>
<dbReference type="GO" id="GO:0032543">
    <property type="term" value="P:mitochondrial translation"/>
    <property type="evidence" value="ECO:0007669"/>
    <property type="project" value="TreeGrafter"/>
</dbReference>
<dbReference type="InterPro" id="IPR014729">
    <property type="entry name" value="Rossmann-like_a/b/a_fold"/>
</dbReference>
<keyword evidence="3" id="KW-0067">ATP-binding</keyword>
<dbReference type="PANTHER" id="PTHR42765">
    <property type="entry name" value="SOLEUCYL-TRNA SYNTHETASE"/>
    <property type="match status" value="1"/>
</dbReference>
<dbReference type="EMBL" id="HBIB01020974">
    <property type="protein sequence ID" value="CAE0251368.1"/>
    <property type="molecule type" value="Transcribed_RNA"/>
</dbReference>
<dbReference type="InterPro" id="IPR013155">
    <property type="entry name" value="M/V/L/I-tRNA-synth_anticd-bd"/>
</dbReference>